<name>A0A6A5Z214_9PLEO</name>
<dbReference type="EMBL" id="ML977331">
    <property type="protein sequence ID" value="KAF2112438.1"/>
    <property type="molecule type" value="Genomic_DNA"/>
</dbReference>
<reference evidence="1" key="1">
    <citation type="journal article" date="2020" name="Stud. Mycol.">
        <title>101 Dothideomycetes genomes: a test case for predicting lifestyles and emergence of pathogens.</title>
        <authorList>
            <person name="Haridas S."/>
            <person name="Albert R."/>
            <person name="Binder M."/>
            <person name="Bloem J."/>
            <person name="Labutti K."/>
            <person name="Salamov A."/>
            <person name="Andreopoulos B."/>
            <person name="Baker S."/>
            <person name="Barry K."/>
            <person name="Bills G."/>
            <person name="Bluhm B."/>
            <person name="Cannon C."/>
            <person name="Castanera R."/>
            <person name="Culley D."/>
            <person name="Daum C."/>
            <person name="Ezra D."/>
            <person name="Gonzalez J."/>
            <person name="Henrissat B."/>
            <person name="Kuo A."/>
            <person name="Liang C."/>
            <person name="Lipzen A."/>
            <person name="Lutzoni F."/>
            <person name="Magnuson J."/>
            <person name="Mondo S."/>
            <person name="Nolan M."/>
            <person name="Ohm R."/>
            <person name="Pangilinan J."/>
            <person name="Park H.-J."/>
            <person name="Ramirez L."/>
            <person name="Alfaro M."/>
            <person name="Sun H."/>
            <person name="Tritt A."/>
            <person name="Yoshinaga Y."/>
            <person name="Zwiers L.-H."/>
            <person name="Turgeon B."/>
            <person name="Goodwin S."/>
            <person name="Spatafora J."/>
            <person name="Crous P."/>
            <person name="Grigoriev I."/>
        </authorList>
    </citation>
    <scope>NUCLEOTIDE SEQUENCE</scope>
    <source>
        <strain evidence="1">CBS 627.86</strain>
    </source>
</reference>
<organism evidence="1 2">
    <name type="scientific">Lophiotrema nucula</name>
    <dbReference type="NCBI Taxonomy" id="690887"/>
    <lineage>
        <taxon>Eukaryota</taxon>
        <taxon>Fungi</taxon>
        <taxon>Dikarya</taxon>
        <taxon>Ascomycota</taxon>
        <taxon>Pezizomycotina</taxon>
        <taxon>Dothideomycetes</taxon>
        <taxon>Pleosporomycetidae</taxon>
        <taxon>Pleosporales</taxon>
        <taxon>Lophiotremataceae</taxon>
        <taxon>Lophiotrema</taxon>
    </lineage>
</organism>
<dbReference type="Proteomes" id="UP000799770">
    <property type="component" value="Unassembled WGS sequence"/>
</dbReference>
<accession>A0A6A5Z214</accession>
<sequence>MRICSLLRSVQIHGQDQLISEAIKESMVVYRQVICVNVVLSPVLSAVTGGIGLPNAIEVIFRAFGFGDQSNGWYGQLVGYGHWYLTARTPSNYGPKLPLTMIDTIIELSHAFWHSDGGNDVSKAVVERSQDWYKSRKDVVHRDSVADFGMWNLITAFKYNKVEEKIYRSVEKCCYRP</sequence>
<keyword evidence="2" id="KW-1185">Reference proteome</keyword>
<proteinExistence type="predicted"/>
<protein>
    <submittedName>
        <fullName evidence="1">Uncharacterized protein</fullName>
    </submittedName>
</protein>
<evidence type="ECO:0000313" key="2">
    <source>
        <dbReference type="Proteomes" id="UP000799770"/>
    </source>
</evidence>
<evidence type="ECO:0000313" key="1">
    <source>
        <dbReference type="EMBL" id="KAF2112438.1"/>
    </source>
</evidence>
<gene>
    <name evidence="1" type="ORF">BDV96DRAFT_649227</name>
</gene>
<dbReference type="AlphaFoldDB" id="A0A6A5Z214"/>